<sequence>MVLVAVFCLSVSAQSDRWQQKVQYKIDVDMDVQSNKLKGIEKIVYTNNSPDTLKQLFIHLYWNAFQPGSMMDVRSRELGKTVIGIDKKTGKDVLDWDDRVTDRISKLTPDQIGYQKVAYVKVNGIEQPTILHETILQVHLKKGILPHSSVPVDIAFEAQVPIQIRRSGRDNAEGVRFSMSQWYPKIAEYDYQGWNANPYIAREFYGVWGNYDVNITIDKNYLVAGSGTIQNPNEVGFGYGTGNGKSVDGKKIWKFSADNVHDFVWAADPDYKLLKRQTKNGPLLYIVYKKKNDSTDRVWNLMADTVAYAYPFIAKTFGAYPYKNYSFIQGGDGGMEYPMATLIKSASIGTALHEWMHNWYQGLMGSNESLYPFMDEGGATYAQLRISGWMHNVPIWYEAPYKGYFKLVKSGFEEPMTTHSDHYNTNMAYSQAAYSKGAIWYEQLSYIIGNDNMDRFLLEYYKEWRFKHPNPNDFIRVAEDVSGMQLKWYNQYWIGTTKTIDYAIGNVSQQQDSAVVTLRRIGKMPMPIDLLVTYKDGSKEWHYIPSGLMFGTKPAEDNIKRYVHYEWPWTNMEYNVSLTKPVNQIKEIEIDPTLRMADVDRSNNKLVVPM</sequence>
<evidence type="ECO:0000259" key="1">
    <source>
        <dbReference type="Pfam" id="PF01433"/>
    </source>
</evidence>
<accession>A0A2W5F9Q2</accession>
<dbReference type="EMBL" id="QFOI01000067">
    <property type="protein sequence ID" value="PZP50450.1"/>
    <property type="molecule type" value="Genomic_DNA"/>
</dbReference>
<dbReference type="InterPro" id="IPR014782">
    <property type="entry name" value="Peptidase_M1_dom"/>
</dbReference>
<dbReference type="SUPFAM" id="SSF55486">
    <property type="entry name" value="Metalloproteases ('zincins'), catalytic domain"/>
    <property type="match status" value="1"/>
</dbReference>
<gene>
    <name evidence="2" type="ORF">DI598_05570</name>
</gene>
<dbReference type="AlphaFoldDB" id="A0A2W5F9Q2"/>
<reference evidence="2 3" key="1">
    <citation type="submission" date="2017-11" db="EMBL/GenBank/DDBJ databases">
        <title>Infants hospitalized years apart are colonized by the same room-sourced microbial strains.</title>
        <authorList>
            <person name="Brooks B."/>
            <person name="Olm M.R."/>
            <person name="Firek B.A."/>
            <person name="Baker R."/>
            <person name="Thomas B.C."/>
            <person name="Morowitz M.J."/>
            <person name="Banfield J.F."/>
        </authorList>
    </citation>
    <scope>NUCLEOTIDE SEQUENCE [LARGE SCALE GENOMIC DNA]</scope>
    <source>
        <strain evidence="2">S2_009_000_R2_76</strain>
    </source>
</reference>
<feature type="domain" description="Peptidase M1 membrane alanine aminopeptidase" evidence="1">
    <location>
        <begin position="350"/>
        <end position="493"/>
    </location>
</feature>
<evidence type="ECO:0000313" key="2">
    <source>
        <dbReference type="EMBL" id="PZP50450.1"/>
    </source>
</evidence>
<name>A0A2W5F9Q2_9SPHI</name>
<dbReference type="Proteomes" id="UP000249645">
    <property type="component" value="Unassembled WGS sequence"/>
</dbReference>
<evidence type="ECO:0000313" key="3">
    <source>
        <dbReference type="Proteomes" id="UP000249645"/>
    </source>
</evidence>
<dbReference type="Gene3D" id="1.10.390.10">
    <property type="entry name" value="Neutral Protease Domain 2"/>
    <property type="match status" value="1"/>
</dbReference>
<comment type="caution">
    <text evidence="2">The sequence shown here is derived from an EMBL/GenBank/DDBJ whole genome shotgun (WGS) entry which is preliminary data.</text>
</comment>
<dbReference type="GO" id="GO:0008270">
    <property type="term" value="F:zinc ion binding"/>
    <property type="evidence" value="ECO:0007669"/>
    <property type="project" value="InterPro"/>
</dbReference>
<dbReference type="Pfam" id="PF01433">
    <property type="entry name" value="Peptidase_M1"/>
    <property type="match status" value="1"/>
</dbReference>
<protein>
    <submittedName>
        <fullName evidence="2">Peptidase M1</fullName>
    </submittedName>
</protein>
<dbReference type="GO" id="GO:0008237">
    <property type="term" value="F:metallopeptidase activity"/>
    <property type="evidence" value="ECO:0007669"/>
    <property type="project" value="InterPro"/>
</dbReference>
<dbReference type="CDD" id="cd09604">
    <property type="entry name" value="M1_APN_like"/>
    <property type="match status" value="1"/>
</dbReference>
<proteinExistence type="predicted"/>
<dbReference type="InterPro" id="IPR027268">
    <property type="entry name" value="Peptidase_M4/M1_CTD_sf"/>
</dbReference>
<organism evidence="2 3">
    <name type="scientific">Pseudopedobacter saltans</name>
    <dbReference type="NCBI Taxonomy" id="151895"/>
    <lineage>
        <taxon>Bacteria</taxon>
        <taxon>Pseudomonadati</taxon>
        <taxon>Bacteroidota</taxon>
        <taxon>Sphingobacteriia</taxon>
        <taxon>Sphingobacteriales</taxon>
        <taxon>Sphingobacteriaceae</taxon>
        <taxon>Pseudopedobacter</taxon>
    </lineage>
</organism>